<name>A0A2P2NAE8_RHIMU</name>
<reference evidence="1" key="1">
    <citation type="submission" date="2018-02" db="EMBL/GenBank/DDBJ databases">
        <title>Rhizophora mucronata_Transcriptome.</title>
        <authorList>
            <person name="Meera S.P."/>
            <person name="Sreeshan A."/>
            <person name="Augustine A."/>
        </authorList>
    </citation>
    <scope>NUCLEOTIDE SEQUENCE</scope>
    <source>
        <tissue evidence="1">Leaf</tissue>
    </source>
</reference>
<sequence length="49" mass="5655">MVVDGQRSVRQVLRWWFDINGLGLLAPSFGIRIHCCTVWSGFFCLAREL</sequence>
<protein>
    <submittedName>
        <fullName evidence="1">Uncharacterized protein</fullName>
    </submittedName>
</protein>
<proteinExistence type="predicted"/>
<organism evidence="1">
    <name type="scientific">Rhizophora mucronata</name>
    <name type="common">Asiatic mangrove</name>
    <dbReference type="NCBI Taxonomy" id="61149"/>
    <lineage>
        <taxon>Eukaryota</taxon>
        <taxon>Viridiplantae</taxon>
        <taxon>Streptophyta</taxon>
        <taxon>Embryophyta</taxon>
        <taxon>Tracheophyta</taxon>
        <taxon>Spermatophyta</taxon>
        <taxon>Magnoliopsida</taxon>
        <taxon>eudicotyledons</taxon>
        <taxon>Gunneridae</taxon>
        <taxon>Pentapetalae</taxon>
        <taxon>rosids</taxon>
        <taxon>fabids</taxon>
        <taxon>Malpighiales</taxon>
        <taxon>Rhizophoraceae</taxon>
        <taxon>Rhizophora</taxon>
    </lineage>
</organism>
<accession>A0A2P2NAE8</accession>
<dbReference type="AlphaFoldDB" id="A0A2P2NAE8"/>
<evidence type="ECO:0000313" key="1">
    <source>
        <dbReference type="EMBL" id="MBX39447.1"/>
    </source>
</evidence>
<dbReference type="EMBL" id="GGEC01058963">
    <property type="protein sequence ID" value="MBX39447.1"/>
    <property type="molecule type" value="Transcribed_RNA"/>
</dbReference>